<evidence type="ECO:0000313" key="2">
    <source>
        <dbReference type="Proteomes" id="UP000231742"/>
    </source>
</evidence>
<name>A0A2M9D8I8_9MICO</name>
<evidence type="ECO:0000313" key="1">
    <source>
        <dbReference type="EMBL" id="PJJ81803.1"/>
    </source>
</evidence>
<dbReference type="AlphaFoldDB" id="A0A2M9D8I8"/>
<gene>
    <name evidence="1" type="ORF">CLV85_0985</name>
</gene>
<comment type="caution">
    <text evidence="1">The sequence shown here is derived from an EMBL/GenBank/DDBJ whole genome shotgun (WGS) entry which is preliminary data.</text>
</comment>
<keyword evidence="2" id="KW-1185">Reference proteome</keyword>
<dbReference type="Proteomes" id="UP000231742">
    <property type="component" value="Unassembled WGS sequence"/>
</dbReference>
<dbReference type="EMBL" id="PGFH01000001">
    <property type="protein sequence ID" value="PJJ81803.1"/>
    <property type="molecule type" value="Genomic_DNA"/>
</dbReference>
<accession>A0A2M9D8I8</accession>
<organism evidence="1 2">
    <name type="scientific">Salinibacterium amurskyense</name>
    <dbReference type="NCBI Taxonomy" id="205941"/>
    <lineage>
        <taxon>Bacteria</taxon>
        <taxon>Bacillati</taxon>
        <taxon>Actinomycetota</taxon>
        <taxon>Actinomycetes</taxon>
        <taxon>Micrococcales</taxon>
        <taxon>Microbacteriaceae</taxon>
        <taxon>Salinibacterium</taxon>
    </lineage>
</organism>
<protein>
    <submittedName>
        <fullName evidence="1">Uncharacterized protein</fullName>
    </submittedName>
</protein>
<dbReference type="RefSeq" id="WP_100388456.1">
    <property type="nucleotide sequence ID" value="NZ_BMZU01000001.1"/>
</dbReference>
<proteinExistence type="predicted"/>
<sequence length="185" mass="20102">MVHKSRLALISIVLIIAVVNIIQFSAIDSDTSGRYRALDRKSTSDIMQLGVGTGEIAREYQFYLELSEIAPGAHLLLEESNGFTLPEIRTYALSLGEASLVEAAELSNSNPSADETVESTLVAANGNGSFGDTYNIPWQIITRECDEPRDPDAPRVFVVAFEQEAFTPLLSATETCTLPSMEDLG</sequence>
<reference evidence="1 2" key="1">
    <citation type="submission" date="2017-11" db="EMBL/GenBank/DDBJ databases">
        <title>Genomic Encyclopedia of Archaeal and Bacterial Type Strains, Phase II (KMG-II): From Individual Species to Whole Genera.</title>
        <authorList>
            <person name="Goeker M."/>
        </authorList>
    </citation>
    <scope>NUCLEOTIDE SEQUENCE [LARGE SCALE GENOMIC DNA]</scope>
    <source>
        <strain evidence="1 2">DSM 16400</strain>
    </source>
</reference>